<evidence type="ECO:0000256" key="2">
    <source>
        <dbReference type="SAM" id="MobiDB-lite"/>
    </source>
</evidence>
<comment type="similarity">
    <text evidence="1">Belongs to the PRR23 family.</text>
</comment>
<dbReference type="AlphaFoldDB" id="A0A1S3GN49"/>
<accession>A0A1S3GN49</accession>
<dbReference type="InParanoid" id="A0A1S3GN49"/>
<feature type="compositionally biased region" description="Basic residues" evidence="2">
    <location>
        <begin position="251"/>
        <end position="260"/>
    </location>
</feature>
<dbReference type="InterPro" id="IPR018903">
    <property type="entry name" value="PRR23"/>
</dbReference>
<dbReference type="GeneID" id="105999604"/>
<dbReference type="FunCoup" id="A0A1S3GN49">
    <property type="interactions" value="1"/>
</dbReference>
<feature type="compositionally biased region" description="Pro residues" evidence="2">
    <location>
        <begin position="28"/>
        <end position="37"/>
    </location>
</feature>
<dbReference type="RefSeq" id="XP_012890125.1">
    <property type="nucleotide sequence ID" value="XM_013034671.1"/>
</dbReference>
<evidence type="ECO:0000313" key="3">
    <source>
        <dbReference type="Proteomes" id="UP000081671"/>
    </source>
</evidence>
<dbReference type="Pfam" id="PF10630">
    <property type="entry name" value="DUF2476"/>
    <property type="match status" value="1"/>
</dbReference>
<organism evidence="3 4">
    <name type="scientific">Dipodomys ordii</name>
    <name type="common">Ord's kangaroo rat</name>
    <dbReference type="NCBI Taxonomy" id="10020"/>
    <lineage>
        <taxon>Eukaryota</taxon>
        <taxon>Metazoa</taxon>
        <taxon>Chordata</taxon>
        <taxon>Craniata</taxon>
        <taxon>Vertebrata</taxon>
        <taxon>Euteleostomi</taxon>
        <taxon>Mammalia</taxon>
        <taxon>Eutheria</taxon>
        <taxon>Euarchontoglires</taxon>
        <taxon>Glires</taxon>
        <taxon>Rodentia</taxon>
        <taxon>Castorimorpha</taxon>
        <taxon>Heteromyidae</taxon>
        <taxon>Dipodomyinae</taxon>
        <taxon>Dipodomys</taxon>
    </lineage>
</organism>
<dbReference type="PANTHER" id="PTHR31813">
    <property type="entry name" value="PROLINE-RICH PROTEIN 23B"/>
    <property type="match status" value="1"/>
</dbReference>
<keyword evidence="3" id="KW-1185">Reference proteome</keyword>
<feature type="compositionally biased region" description="Acidic residues" evidence="2">
    <location>
        <begin position="155"/>
        <end position="169"/>
    </location>
</feature>
<proteinExistence type="inferred from homology"/>
<protein>
    <submittedName>
        <fullName evidence="4">Proline-rich protein 23A-like</fullName>
    </submittedName>
</protein>
<dbReference type="PANTHER" id="PTHR31813:SF4">
    <property type="entry name" value="PROLINE-RICH PROTEIN 23A"/>
    <property type="match status" value="1"/>
</dbReference>
<evidence type="ECO:0000256" key="1">
    <source>
        <dbReference type="ARBA" id="ARBA00009113"/>
    </source>
</evidence>
<dbReference type="KEGG" id="dord:105999604"/>
<reference evidence="4" key="1">
    <citation type="submission" date="2025-08" db="UniProtKB">
        <authorList>
            <consortium name="RefSeq"/>
        </authorList>
    </citation>
    <scope>IDENTIFICATION</scope>
    <source>
        <tissue evidence="4">Kidney</tissue>
    </source>
</reference>
<dbReference type="Proteomes" id="UP000081671">
    <property type="component" value="Unplaced"/>
</dbReference>
<feature type="region of interest" description="Disordered" evidence="2">
    <location>
        <begin position="1"/>
        <end position="48"/>
    </location>
</feature>
<feature type="region of interest" description="Disordered" evidence="2">
    <location>
        <begin position="149"/>
        <end position="260"/>
    </location>
</feature>
<dbReference type="PRINTS" id="PR01217">
    <property type="entry name" value="PRICHEXTENSN"/>
</dbReference>
<evidence type="ECO:0000313" key="4">
    <source>
        <dbReference type="RefSeq" id="XP_012890125.1"/>
    </source>
</evidence>
<feature type="compositionally biased region" description="Pro residues" evidence="2">
    <location>
        <begin position="221"/>
        <end position="232"/>
    </location>
</feature>
<dbReference type="OrthoDB" id="9717112at2759"/>
<gene>
    <name evidence="4" type="primary">LOC105999604</name>
</gene>
<sequence>MMDASTTPWWSPEPAGPSPAKRRRLDQPGPPPQPPSLEDPSKGTPAHADAQAGLTSLVVLATGCALQVPLGHVDLVLEPPPASVLTVDLQGHRLILIPQDLLGLTPQGQPGVSSDDDDGGGLLLDSLLDARPEDVVVRQGLCYEPVPEVARQEEAYAEDAEEDTEDEPDFLQSSWSSPEPGDPSPQPRGSSAAPTPDPDSHRAQSIFNLDIHLLRSVPGSPLQPLPPSPSPSSNPTGRPSLPVHPAQPHRPASKARRRLF</sequence>
<name>A0A1S3GN49_DIPOR</name>